<dbReference type="InterPro" id="IPR001328">
    <property type="entry name" value="Pept_tRNA_hydro"/>
</dbReference>
<feature type="region of interest" description="Disordered" evidence="7">
    <location>
        <begin position="93"/>
        <end position="115"/>
    </location>
</feature>
<dbReference type="PANTHER" id="PTHR17224:SF1">
    <property type="entry name" value="PEPTIDYL-TRNA HYDROLASE"/>
    <property type="match status" value="1"/>
</dbReference>
<keyword evidence="2" id="KW-0820">tRNA-binding</keyword>
<reference evidence="8" key="1">
    <citation type="submission" date="2023-07" db="EMBL/GenBank/DDBJ databases">
        <title>Sorghum-associated microbial communities from plants grown in Nebraska, USA.</title>
        <authorList>
            <person name="Schachtman D."/>
        </authorList>
    </citation>
    <scope>NUCLEOTIDE SEQUENCE</scope>
    <source>
        <strain evidence="8">BE330</strain>
    </source>
</reference>
<evidence type="ECO:0000256" key="2">
    <source>
        <dbReference type="ARBA" id="ARBA00022555"/>
    </source>
</evidence>
<organism evidence="8 9">
    <name type="scientific">Deinococcus soli</name>
    <name type="common">ex Cha et al. 2016</name>
    <dbReference type="NCBI Taxonomy" id="1309411"/>
    <lineage>
        <taxon>Bacteria</taxon>
        <taxon>Thermotogati</taxon>
        <taxon>Deinococcota</taxon>
        <taxon>Deinococci</taxon>
        <taxon>Deinococcales</taxon>
        <taxon>Deinococcaceae</taxon>
        <taxon>Deinococcus</taxon>
    </lineage>
</organism>
<comment type="similarity">
    <text evidence="5">Belongs to the PTH family.</text>
</comment>
<dbReference type="RefSeq" id="WP_309854156.1">
    <property type="nucleotide sequence ID" value="NZ_JAVDQJ010000004.1"/>
</dbReference>
<dbReference type="AlphaFoldDB" id="A0AAE4BLK5"/>
<keyword evidence="4" id="KW-0694">RNA-binding</keyword>
<dbReference type="Gene3D" id="3.40.50.1470">
    <property type="entry name" value="Peptidyl-tRNA hydrolase"/>
    <property type="match status" value="1"/>
</dbReference>
<accession>A0AAE4BLK5</accession>
<dbReference type="Proteomes" id="UP001185331">
    <property type="component" value="Unassembled WGS sequence"/>
</dbReference>
<evidence type="ECO:0000313" key="9">
    <source>
        <dbReference type="Proteomes" id="UP001185331"/>
    </source>
</evidence>
<dbReference type="NCBIfam" id="TIGR00447">
    <property type="entry name" value="pth"/>
    <property type="match status" value="1"/>
</dbReference>
<dbReference type="EC" id="3.1.1.29" evidence="1"/>
<keyword evidence="3 8" id="KW-0378">Hydrolase</keyword>
<dbReference type="PANTHER" id="PTHR17224">
    <property type="entry name" value="PEPTIDYL-TRNA HYDROLASE"/>
    <property type="match status" value="1"/>
</dbReference>
<dbReference type="InterPro" id="IPR036416">
    <property type="entry name" value="Pept_tRNA_hydro_sf"/>
</dbReference>
<proteinExistence type="inferred from homology"/>
<evidence type="ECO:0000256" key="6">
    <source>
        <dbReference type="ARBA" id="ARBA00050038"/>
    </source>
</evidence>
<sequence length="194" mass="20551">MTTPTMLFVLGNPEPQRQFTRHNVAWLLADALRTGPYTTHGTHQTAPSAEGLIVRPLTGMNTCGAALTDALALHGPHRLVVIYDDLDLPLSTTSGDRHSAPTPRWRQKGSSGGHNGVKSVINHLGTSVFTRLKLPIGAPPVDDTLSKAERVTHHVLGPFRPDEHPHVAALIANAALALRAPPAISTAGTPCCSA</sequence>
<dbReference type="PROSITE" id="PS01196">
    <property type="entry name" value="PEPT_TRNA_HYDROL_2"/>
    <property type="match status" value="1"/>
</dbReference>
<dbReference type="EMBL" id="JAVDQK010000004">
    <property type="protein sequence ID" value="MDR6218120.1"/>
    <property type="molecule type" value="Genomic_DNA"/>
</dbReference>
<dbReference type="SUPFAM" id="SSF53178">
    <property type="entry name" value="Peptidyl-tRNA hydrolase-like"/>
    <property type="match status" value="1"/>
</dbReference>
<gene>
    <name evidence="8" type="ORF">J2Y00_001683</name>
</gene>
<evidence type="ECO:0000256" key="7">
    <source>
        <dbReference type="SAM" id="MobiDB-lite"/>
    </source>
</evidence>
<evidence type="ECO:0000256" key="4">
    <source>
        <dbReference type="ARBA" id="ARBA00022884"/>
    </source>
</evidence>
<evidence type="ECO:0000256" key="3">
    <source>
        <dbReference type="ARBA" id="ARBA00022801"/>
    </source>
</evidence>
<name>A0AAE4BLK5_9DEIO</name>
<evidence type="ECO:0000256" key="1">
    <source>
        <dbReference type="ARBA" id="ARBA00013260"/>
    </source>
</evidence>
<evidence type="ECO:0000256" key="5">
    <source>
        <dbReference type="ARBA" id="ARBA00038063"/>
    </source>
</evidence>
<dbReference type="Pfam" id="PF01195">
    <property type="entry name" value="Pept_tRNA_hydro"/>
    <property type="match status" value="1"/>
</dbReference>
<comment type="caution">
    <text evidence="8">The sequence shown here is derived from an EMBL/GenBank/DDBJ whole genome shotgun (WGS) entry which is preliminary data.</text>
</comment>
<dbReference type="GO" id="GO:0004045">
    <property type="term" value="F:peptidyl-tRNA hydrolase activity"/>
    <property type="evidence" value="ECO:0007669"/>
    <property type="project" value="UniProtKB-EC"/>
</dbReference>
<protein>
    <recommendedName>
        <fullName evidence="6">Peptidyl-tRNA hydrolase</fullName>
        <ecNumber evidence="1">3.1.1.29</ecNumber>
    </recommendedName>
</protein>
<dbReference type="InterPro" id="IPR018171">
    <property type="entry name" value="Pept_tRNA_hydro_CS"/>
</dbReference>
<evidence type="ECO:0000313" key="8">
    <source>
        <dbReference type="EMBL" id="MDR6218120.1"/>
    </source>
</evidence>
<dbReference type="GO" id="GO:0000049">
    <property type="term" value="F:tRNA binding"/>
    <property type="evidence" value="ECO:0007669"/>
    <property type="project" value="UniProtKB-KW"/>
</dbReference>